<protein>
    <submittedName>
        <fullName evidence="2">Uncharacterized protein</fullName>
    </submittedName>
</protein>
<keyword evidence="1" id="KW-0472">Membrane</keyword>
<accession>A0AAN8JMQ7</accession>
<dbReference type="Gene3D" id="3.40.50.300">
    <property type="entry name" value="P-loop containing nucleotide triphosphate hydrolases"/>
    <property type="match status" value="1"/>
</dbReference>
<dbReference type="InterPro" id="IPR027417">
    <property type="entry name" value="P-loop_NTPase"/>
</dbReference>
<keyword evidence="1" id="KW-1133">Transmembrane helix</keyword>
<organism evidence="2 3">
    <name type="scientific">Patella caerulea</name>
    <name type="common">Rayed Mediterranean limpet</name>
    <dbReference type="NCBI Taxonomy" id="87958"/>
    <lineage>
        <taxon>Eukaryota</taxon>
        <taxon>Metazoa</taxon>
        <taxon>Spiralia</taxon>
        <taxon>Lophotrochozoa</taxon>
        <taxon>Mollusca</taxon>
        <taxon>Gastropoda</taxon>
        <taxon>Patellogastropoda</taxon>
        <taxon>Patelloidea</taxon>
        <taxon>Patellidae</taxon>
        <taxon>Patella</taxon>
    </lineage>
</organism>
<proteinExistence type="predicted"/>
<dbReference type="AlphaFoldDB" id="A0AAN8JMQ7"/>
<evidence type="ECO:0000313" key="2">
    <source>
        <dbReference type="EMBL" id="KAK6179752.1"/>
    </source>
</evidence>
<evidence type="ECO:0000313" key="3">
    <source>
        <dbReference type="Proteomes" id="UP001347796"/>
    </source>
</evidence>
<reference evidence="2 3" key="1">
    <citation type="submission" date="2024-01" db="EMBL/GenBank/DDBJ databases">
        <title>The genome of the rayed Mediterranean limpet Patella caerulea (Linnaeus, 1758).</title>
        <authorList>
            <person name="Anh-Thu Weber A."/>
            <person name="Halstead-Nussloch G."/>
        </authorList>
    </citation>
    <scope>NUCLEOTIDE SEQUENCE [LARGE SCALE GENOMIC DNA]</scope>
    <source>
        <strain evidence="2">AATW-2023a</strain>
        <tissue evidence="2">Whole specimen</tissue>
    </source>
</reference>
<dbReference type="Proteomes" id="UP001347796">
    <property type="component" value="Unassembled WGS sequence"/>
</dbReference>
<dbReference type="SUPFAM" id="SSF52540">
    <property type="entry name" value="P-loop containing nucleoside triphosphate hydrolases"/>
    <property type="match status" value="1"/>
</dbReference>
<sequence length="144" mass="16116">MRCNSYAFSIWPTILLFLAYFTLKPQQRDILNYMWNNPTVNLLISLPTGYGKSIFYHLGGLLLHRKNCLSRGGTVTVESRFVCDCEPTSTKEIPLVIVPLNLIQKDQLLSLKARKINACKLDIFGTAMTSATAAPTSTTTSQRN</sequence>
<gene>
    <name evidence="2" type="ORF">SNE40_012040</name>
</gene>
<keyword evidence="3" id="KW-1185">Reference proteome</keyword>
<evidence type="ECO:0000256" key="1">
    <source>
        <dbReference type="SAM" id="Phobius"/>
    </source>
</evidence>
<name>A0AAN8JMQ7_PATCE</name>
<dbReference type="EMBL" id="JAZGQO010000008">
    <property type="protein sequence ID" value="KAK6179752.1"/>
    <property type="molecule type" value="Genomic_DNA"/>
</dbReference>
<feature type="transmembrane region" description="Helical" evidence="1">
    <location>
        <begin position="6"/>
        <end position="23"/>
    </location>
</feature>
<keyword evidence="1" id="KW-0812">Transmembrane</keyword>
<comment type="caution">
    <text evidence="2">The sequence shown here is derived from an EMBL/GenBank/DDBJ whole genome shotgun (WGS) entry which is preliminary data.</text>
</comment>